<evidence type="ECO:0000313" key="3">
    <source>
        <dbReference type="Proteomes" id="UP000199501"/>
    </source>
</evidence>
<dbReference type="OrthoDB" id="8156917at2"/>
<dbReference type="EMBL" id="FMZZ01000001">
    <property type="protein sequence ID" value="SDC21459.1"/>
    <property type="molecule type" value="Genomic_DNA"/>
</dbReference>
<sequence>MSHDHWEPGEVAVIAAAMSRAPSVHNSQPWALELRERAAEVHERVDLALPRHDPLGRDRLISCGAALTNVRLAVRRLGYRAEVTEFPDPGRPGEVGRVVAGARAEPTGRELALYRAIRARHSHRARFGPERVAPAVLGEVVDTVDVPGVGVRAVRPEDVPALAHVLVYSASVVQHDRAYQRELAAWTAKGHQTDDGLVPAAAGTLPWAGLVDERTALPDEDVLGRRLSAETEVLITTVDDGPVDHLRAGIALEELWLAATAAGLAASVITQPLHLPEARAGLIERLDLAGYPQALLRVGQRTEIAAPSARRPFTALISGRTTAGAR</sequence>
<dbReference type="SUPFAM" id="SSF55469">
    <property type="entry name" value="FMN-dependent nitroreductase-like"/>
    <property type="match status" value="2"/>
</dbReference>
<dbReference type="GO" id="GO:0016491">
    <property type="term" value="F:oxidoreductase activity"/>
    <property type="evidence" value="ECO:0007669"/>
    <property type="project" value="InterPro"/>
</dbReference>
<evidence type="ECO:0000259" key="1">
    <source>
        <dbReference type="Pfam" id="PF00881"/>
    </source>
</evidence>
<dbReference type="PANTHER" id="PTHR23026">
    <property type="entry name" value="NADPH NITROREDUCTASE"/>
    <property type="match status" value="1"/>
</dbReference>
<dbReference type="InterPro" id="IPR029479">
    <property type="entry name" value="Nitroreductase"/>
</dbReference>
<accession>A0A1G6JRT9</accession>
<dbReference type="Proteomes" id="UP000199501">
    <property type="component" value="Unassembled WGS sequence"/>
</dbReference>
<dbReference type="InterPro" id="IPR000415">
    <property type="entry name" value="Nitroreductase-like"/>
</dbReference>
<dbReference type="AlphaFoldDB" id="A0A1G6JRT9"/>
<proteinExistence type="predicted"/>
<evidence type="ECO:0000313" key="2">
    <source>
        <dbReference type="EMBL" id="SDC21459.1"/>
    </source>
</evidence>
<reference evidence="3" key="1">
    <citation type="submission" date="2016-10" db="EMBL/GenBank/DDBJ databases">
        <authorList>
            <person name="Varghese N."/>
            <person name="Submissions S."/>
        </authorList>
    </citation>
    <scope>NUCLEOTIDE SEQUENCE [LARGE SCALE GENOMIC DNA]</scope>
    <source>
        <strain evidence="3">IBRC-M 10403</strain>
    </source>
</reference>
<dbReference type="Gene3D" id="3.40.109.10">
    <property type="entry name" value="NADH Oxidase"/>
    <property type="match status" value="1"/>
</dbReference>
<dbReference type="STRING" id="1271860.SAMN05216174_101532"/>
<gene>
    <name evidence="2" type="ORF">SAMN05216174_101532</name>
</gene>
<name>A0A1G6JRT9_9PSEU</name>
<dbReference type="Pfam" id="PF00881">
    <property type="entry name" value="Nitroreductase"/>
    <property type="match status" value="1"/>
</dbReference>
<keyword evidence="3" id="KW-1185">Reference proteome</keyword>
<organism evidence="2 3">
    <name type="scientific">Actinokineospora iranica</name>
    <dbReference type="NCBI Taxonomy" id="1271860"/>
    <lineage>
        <taxon>Bacteria</taxon>
        <taxon>Bacillati</taxon>
        <taxon>Actinomycetota</taxon>
        <taxon>Actinomycetes</taxon>
        <taxon>Pseudonocardiales</taxon>
        <taxon>Pseudonocardiaceae</taxon>
        <taxon>Actinokineospora</taxon>
    </lineage>
</organism>
<dbReference type="NCBIfam" id="NF047509">
    <property type="entry name" value="Rv3131_FMN_oxido"/>
    <property type="match status" value="1"/>
</dbReference>
<dbReference type="RefSeq" id="WP_091447794.1">
    <property type="nucleotide sequence ID" value="NZ_FMZZ01000001.1"/>
</dbReference>
<protein>
    <submittedName>
        <fullName evidence="2">Nitroreductase family protein</fullName>
    </submittedName>
</protein>
<feature type="domain" description="Nitroreductase" evidence="1">
    <location>
        <begin position="117"/>
        <end position="299"/>
    </location>
</feature>
<dbReference type="InterPro" id="IPR050627">
    <property type="entry name" value="Nitroreductase/BluB"/>
</dbReference>
<dbReference type="PANTHER" id="PTHR23026:SF123">
    <property type="entry name" value="NAD(P)H NITROREDUCTASE RV3131-RELATED"/>
    <property type="match status" value="1"/>
</dbReference>